<evidence type="ECO:0000256" key="3">
    <source>
        <dbReference type="ARBA" id="ARBA00022723"/>
    </source>
</evidence>
<dbReference type="Pfam" id="PF01435">
    <property type="entry name" value="Peptidase_M48"/>
    <property type="match status" value="1"/>
</dbReference>
<feature type="domain" description="Peptidase M48" evidence="8">
    <location>
        <begin position="97"/>
        <end position="305"/>
    </location>
</feature>
<evidence type="ECO:0000256" key="1">
    <source>
        <dbReference type="ARBA" id="ARBA00001947"/>
    </source>
</evidence>
<dbReference type="EMBL" id="CP032097">
    <property type="protein sequence ID" value="AXX96401.1"/>
    <property type="molecule type" value="Genomic_DNA"/>
</dbReference>
<keyword evidence="7" id="KW-0812">Transmembrane</keyword>
<proteinExistence type="predicted"/>
<keyword evidence="2" id="KW-0645">Protease</keyword>
<evidence type="ECO:0000313" key="10">
    <source>
        <dbReference type="Proteomes" id="UP000262582"/>
    </source>
</evidence>
<evidence type="ECO:0000313" key="9">
    <source>
        <dbReference type="EMBL" id="AXX96401.1"/>
    </source>
</evidence>
<evidence type="ECO:0000256" key="6">
    <source>
        <dbReference type="ARBA" id="ARBA00023049"/>
    </source>
</evidence>
<feature type="transmembrane region" description="Helical" evidence="7">
    <location>
        <begin position="180"/>
        <end position="207"/>
    </location>
</feature>
<keyword evidence="3" id="KW-0479">Metal-binding</keyword>
<sequence>MRILSNYLVNPLSVIIATLFTFINFLVILLPFHVTLILFLDSQSNFDLSNNIFIYTMIFMFIFTLIYLCLDFYYGFTIKTIIKGCLEIKTIPELDFLQKNFDETIKNFDLKNVTFLLQESKEINAFAVLSLRKKYVIITTEMVEHILKSFDTQEAQDKAFQGLIAHELSHLINWDSLPNLILLSGQVVAVILSNILTFVSTLVIRIISIIPIVSLFAVIVTYIFLFLQFCLNMIYSFILQPLYLLIERFFGRVIEHRSDYQSAKALSWESMYLCLNSLMALNGNTFNSSFSTHPSTINRILHIYKIEKSPENIEVSFFSKYFSLILVFASLVLSIYFLVMNFNHLNYLNEILKDYLALFYSSTKDLLFYIHETKLYLPIVVAIIAAFLTFYILKKISLFVKKIYVSKNLNRSENTPIDFLLLYAIQNNDLNAFLNILKSGANIDMIFEGHTIETYAQHMNPKFLKHIEKIKG</sequence>
<keyword evidence="7" id="KW-1133">Transmembrane helix</keyword>
<feature type="transmembrane region" description="Helical" evidence="7">
    <location>
        <begin position="321"/>
        <end position="339"/>
    </location>
</feature>
<evidence type="ECO:0000256" key="2">
    <source>
        <dbReference type="ARBA" id="ARBA00022670"/>
    </source>
</evidence>
<dbReference type="Proteomes" id="UP000262582">
    <property type="component" value="Chromosome"/>
</dbReference>
<evidence type="ECO:0000256" key="5">
    <source>
        <dbReference type="ARBA" id="ARBA00022833"/>
    </source>
</evidence>
<accession>A0ABN5PCP4</accession>
<feature type="transmembrane region" description="Helical" evidence="7">
    <location>
        <begin position="12"/>
        <end position="40"/>
    </location>
</feature>
<feature type="transmembrane region" description="Helical" evidence="7">
    <location>
        <begin position="52"/>
        <end position="74"/>
    </location>
</feature>
<dbReference type="Gene3D" id="3.30.2010.10">
    <property type="entry name" value="Metalloproteases ('zincins'), catalytic domain"/>
    <property type="match status" value="1"/>
</dbReference>
<evidence type="ECO:0000256" key="4">
    <source>
        <dbReference type="ARBA" id="ARBA00022801"/>
    </source>
</evidence>
<evidence type="ECO:0000259" key="8">
    <source>
        <dbReference type="Pfam" id="PF01435"/>
    </source>
</evidence>
<evidence type="ECO:0000256" key="7">
    <source>
        <dbReference type="SAM" id="Phobius"/>
    </source>
</evidence>
<feature type="transmembrane region" description="Helical" evidence="7">
    <location>
        <begin position="213"/>
        <end position="238"/>
    </location>
</feature>
<reference evidence="9 10" key="1">
    <citation type="submission" date="2018-08" db="EMBL/GenBank/DDBJ databases">
        <title>Complete genome of the Arcobacter ellisii type strain LMG 26155.</title>
        <authorList>
            <person name="Miller W.G."/>
            <person name="Yee E."/>
            <person name="Bono J.L."/>
        </authorList>
    </citation>
    <scope>NUCLEOTIDE SEQUENCE [LARGE SCALE GENOMIC DNA]</scope>
    <source>
        <strain evidence="9 10">LMG 26155</strain>
    </source>
</reference>
<dbReference type="InterPro" id="IPR001915">
    <property type="entry name" value="Peptidase_M48"/>
</dbReference>
<gene>
    <name evidence="9" type="ORF">AELL_2802</name>
</gene>
<keyword evidence="6" id="KW-0482">Metalloprotease</keyword>
<keyword evidence="7" id="KW-0472">Membrane</keyword>
<protein>
    <submittedName>
        <fullName evidence="9">Membrane protein</fullName>
    </submittedName>
</protein>
<name>A0ABN5PCP4_9BACT</name>
<keyword evidence="10" id="KW-1185">Reference proteome</keyword>
<keyword evidence="4" id="KW-0378">Hydrolase</keyword>
<feature type="transmembrane region" description="Helical" evidence="7">
    <location>
        <begin position="375"/>
        <end position="393"/>
    </location>
</feature>
<comment type="cofactor">
    <cofactor evidence="1">
        <name>Zn(2+)</name>
        <dbReference type="ChEBI" id="CHEBI:29105"/>
    </cofactor>
</comment>
<organism evidence="9 10">
    <name type="scientific">Arcobacter ellisii</name>
    <dbReference type="NCBI Taxonomy" id="913109"/>
    <lineage>
        <taxon>Bacteria</taxon>
        <taxon>Pseudomonadati</taxon>
        <taxon>Campylobacterota</taxon>
        <taxon>Epsilonproteobacteria</taxon>
        <taxon>Campylobacterales</taxon>
        <taxon>Arcobacteraceae</taxon>
        <taxon>Arcobacter</taxon>
    </lineage>
</organism>
<keyword evidence="5" id="KW-0862">Zinc</keyword>